<dbReference type="SMART" id="SM00355">
    <property type="entry name" value="ZnF_C2H2"/>
    <property type="match status" value="6"/>
</dbReference>
<organism evidence="8 9">
    <name type="scientific">Aedes albopictus</name>
    <name type="common">Asian tiger mosquito</name>
    <name type="synonym">Stegomyia albopicta</name>
    <dbReference type="NCBI Taxonomy" id="7160"/>
    <lineage>
        <taxon>Eukaryota</taxon>
        <taxon>Metazoa</taxon>
        <taxon>Ecdysozoa</taxon>
        <taxon>Arthropoda</taxon>
        <taxon>Hexapoda</taxon>
        <taxon>Insecta</taxon>
        <taxon>Pterygota</taxon>
        <taxon>Neoptera</taxon>
        <taxon>Endopterygota</taxon>
        <taxon>Diptera</taxon>
        <taxon>Nematocera</taxon>
        <taxon>Culicoidea</taxon>
        <taxon>Culicidae</taxon>
        <taxon>Culicinae</taxon>
        <taxon>Aedini</taxon>
        <taxon>Aedes</taxon>
        <taxon>Stegomyia</taxon>
    </lineage>
</organism>
<keyword evidence="3 6" id="KW-0863">Zinc-finger</keyword>
<sequence>MDISGIKTEPLQPVEIDQNLLDDLLAYKSKPSKPKPIKAGFVCALCLRRCPPKSVVKFASCTNSKAVDPTEAKQKLRHALGLELEVEKHTTCLTCWRLVKLIGDFKLCCRKAIGKLEAVPTGLDSRREDDAWMSEATLDWIVHNCKVIWKQIELIDAQAGASYGETVECVPERLAVPMEQIFIVPDVMAKEYQTDDVVMREGDGRQISKVPDLLKRLPKDLVIKRTTSHPSEKIDLVSSIVDIKNEVLESEQEYGQDEMMDDEGNNFVDEDISEEKVIMSSKTTKRKSRDQMHGSLEDILNIMNTSKFIADDEAAVLDFLATKTGSTTAVLKTDIPVRNKSSRSKQKAKVVKTVRGKAEKMKKPAIAAKGKSGEVVTCVKSGKEMLHFLTTKPETSKNFTKRGVLNKEHQVQVKNLYEVLDVLSTTKISSEDQVVALDLLATKAKIANPRKKEPPKIRPAVVNELSDAALDEYMASVDEKIVNTSRKKSTAAEEALLLEVDHYKVTICTCDICGRNFDGQHAVNVHKMRCKPECPANEKYVSCPICTATFLDNSGLTFHINRHKGIRPYKCRKFCDSTFFSNFTRMKHERNFCEREGRICSICGMQLKNEGRLTAHLKTVHGEAKFECSVCGMKFRCKRNFNDHKMVHTDERKYACPQCDKTFKRKRSLKVHKRIHTNQLPYGCHLCEQTFNYKVSLHSHIERQHGP</sequence>
<keyword evidence="1" id="KW-0479">Metal-binding</keyword>
<evidence type="ECO:0000256" key="2">
    <source>
        <dbReference type="ARBA" id="ARBA00022737"/>
    </source>
</evidence>
<reference evidence="9" key="1">
    <citation type="journal article" date="2015" name="Proc. Natl. Acad. Sci. U.S.A.">
        <title>Genome sequence of the Asian Tiger mosquito, Aedes albopictus, reveals insights into its biology, genetics, and evolution.</title>
        <authorList>
            <person name="Chen X.G."/>
            <person name="Jiang X."/>
            <person name="Gu J."/>
            <person name="Xu M."/>
            <person name="Wu Y."/>
            <person name="Deng Y."/>
            <person name="Zhang C."/>
            <person name="Bonizzoni M."/>
            <person name="Dermauw W."/>
            <person name="Vontas J."/>
            <person name="Armbruster P."/>
            <person name="Huang X."/>
            <person name="Yang Y."/>
            <person name="Zhang H."/>
            <person name="He W."/>
            <person name="Peng H."/>
            <person name="Liu Y."/>
            <person name="Wu K."/>
            <person name="Chen J."/>
            <person name="Lirakis M."/>
            <person name="Topalis P."/>
            <person name="Van Leeuwen T."/>
            <person name="Hall A.B."/>
            <person name="Jiang X."/>
            <person name="Thorpe C."/>
            <person name="Mueller R.L."/>
            <person name="Sun C."/>
            <person name="Waterhouse R.M."/>
            <person name="Yan G."/>
            <person name="Tu Z.J."/>
            <person name="Fang X."/>
            <person name="James A.A."/>
        </authorList>
    </citation>
    <scope>NUCLEOTIDE SEQUENCE [LARGE SCALE GENOMIC DNA]</scope>
    <source>
        <strain evidence="9">Foshan</strain>
    </source>
</reference>
<dbReference type="Gene3D" id="3.30.160.60">
    <property type="entry name" value="Classic Zinc Finger"/>
    <property type="match status" value="4"/>
</dbReference>
<dbReference type="InterPro" id="IPR050826">
    <property type="entry name" value="Krueppel_C2H2_ZnFinger"/>
</dbReference>
<dbReference type="PANTHER" id="PTHR24377">
    <property type="entry name" value="IP01015P-RELATED"/>
    <property type="match status" value="1"/>
</dbReference>
<feature type="domain" description="C2H2-type" evidence="7">
    <location>
        <begin position="598"/>
        <end position="626"/>
    </location>
</feature>
<feature type="domain" description="C2H2-type" evidence="7">
    <location>
        <begin position="682"/>
        <end position="707"/>
    </location>
</feature>
<evidence type="ECO:0000259" key="7">
    <source>
        <dbReference type="PROSITE" id="PS50157"/>
    </source>
</evidence>
<dbReference type="SUPFAM" id="SSF57667">
    <property type="entry name" value="beta-beta-alpha zinc fingers"/>
    <property type="match status" value="4"/>
</dbReference>
<dbReference type="EnsemblMetazoa" id="AALFPA23_023384.R34795">
    <property type="protein sequence ID" value="AALFPA23_023384.P34795"/>
    <property type="gene ID" value="AALFPA23_023384"/>
</dbReference>
<keyword evidence="2" id="KW-0677">Repeat</keyword>
<evidence type="ECO:0000256" key="4">
    <source>
        <dbReference type="ARBA" id="ARBA00022833"/>
    </source>
</evidence>
<feature type="domain" description="C2H2-type" evidence="7">
    <location>
        <begin position="654"/>
        <end position="681"/>
    </location>
</feature>
<reference evidence="8" key="2">
    <citation type="submission" date="2025-05" db="UniProtKB">
        <authorList>
            <consortium name="EnsemblMetazoa"/>
        </authorList>
    </citation>
    <scope>IDENTIFICATION</scope>
    <source>
        <strain evidence="8">Foshan</strain>
    </source>
</reference>
<evidence type="ECO:0000313" key="9">
    <source>
        <dbReference type="Proteomes" id="UP000069940"/>
    </source>
</evidence>
<evidence type="ECO:0000313" key="8">
    <source>
        <dbReference type="EnsemblMetazoa" id="AALFPA23_023384.P34795"/>
    </source>
</evidence>
<protein>
    <recommendedName>
        <fullName evidence="7">C2H2-type domain-containing protein</fullName>
    </recommendedName>
</protein>
<dbReference type="PROSITE" id="PS50157">
    <property type="entry name" value="ZINC_FINGER_C2H2_2"/>
    <property type="match status" value="5"/>
</dbReference>
<dbReference type="GeneID" id="134288588"/>
<dbReference type="InterPro" id="IPR013087">
    <property type="entry name" value="Znf_C2H2_type"/>
</dbReference>
<proteinExistence type="predicted"/>
<feature type="domain" description="C2H2-type" evidence="7">
    <location>
        <begin position="626"/>
        <end position="653"/>
    </location>
</feature>
<dbReference type="InterPro" id="IPR036236">
    <property type="entry name" value="Znf_C2H2_sf"/>
</dbReference>
<name>A0ABM2A0T1_AEDAL</name>
<evidence type="ECO:0000256" key="6">
    <source>
        <dbReference type="PROSITE-ProRule" id="PRU00042"/>
    </source>
</evidence>
<dbReference type="RefSeq" id="XP_062709840.1">
    <property type="nucleotide sequence ID" value="XM_062853856.1"/>
</dbReference>
<keyword evidence="9" id="KW-1185">Reference proteome</keyword>
<evidence type="ECO:0000256" key="3">
    <source>
        <dbReference type="ARBA" id="ARBA00022771"/>
    </source>
</evidence>
<accession>A0ABM2A0T1</accession>
<dbReference type="Proteomes" id="UP000069940">
    <property type="component" value="Unassembled WGS sequence"/>
</dbReference>
<evidence type="ECO:0000256" key="5">
    <source>
        <dbReference type="ARBA" id="ARBA00023242"/>
    </source>
</evidence>
<dbReference type="PROSITE" id="PS00028">
    <property type="entry name" value="ZINC_FINGER_C2H2_1"/>
    <property type="match status" value="5"/>
</dbReference>
<dbReference type="Pfam" id="PF00096">
    <property type="entry name" value="zf-C2H2"/>
    <property type="match status" value="1"/>
</dbReference>
<keyword evidence="4" id="KW-0862">Zinc</keyword>
<evidence type="ECO:0000256" key="1">
    <source>
        <dbReference type="ARBA" id="ARBA00022723"/>
    </source>
</evidence>
<feature type="domain" description="C2H2-type" evidence="7">
    <location>
        <begin position="541"/>
        <end position="568"/>
    </location>
</feature>
<keyword evidence="5" id="KW-0539">Nucleus</keyword>